<organism evidence="1 2">
    <name type="scientific">Candidatus Magasanikbacteria bacterium GW2011_GWA2_56_11</name>
    <dbReference type="NCBI Taxonomy" id="1619044"/>
    <lineage>
        <taxon>Bacteria</taxon>
        <taxon>Candidatus Magasanikiibacteriota</taxon>
    </lineage>
</organism>
<accession>A0A0G1YHZ6</accession>
<gene>
    <name evidence="1" type="ORF">UY92_C0003G0062</name>
</gene>
<protein>
    <submittedName>
        <fullName evidence="1">Uncharacterized protein</fullName>
    </submittedName>
</protein>
<dbReference type="EMBL" id="LCRX01000003">
    <property type="protein sequence ID" value="KKW42856.1"/>
    <property type="molecule type" value="Genomic_DNA"/>
</dbReference>
<name>A0A0G1YHZ6_9BACT</name>
<sequence>MKTFEEVVSGLSDGQKSAIIRKVARGLTGDESQVETILQGVLSGELKIVVQDTTVKLVDRNGRWIPLPGMTEEIVDADRGYHLAQPTVDYAAVHARFTRHMPGQTFVTADQFRERGLAVIERVKSDRQIANLLQGTYLPVCFPHCEVVDYGAVLEDMFLAAVGLAYAEAFPERTFENWRRGTLAGQVTVVSGTRHECLIEAMRQGPTVGVYFPTCLQGFGILADRTMVQQFPNDVLLTGAFEPAMGFIGYSEVLGRDGMTPALDCPANLWRGPGRSLFFCPGDAKLGFGIGNLVAHGLCSGGVVVLWQS</sequence>
<proteinExistence type="predicted"/>
<comment type="caution">
    <text evidence="1">The sequence shown here is derived from an EMBL/GenBank/DDBJ whole genome shotgun (WGS) entry which is preliminary data.</text>
</comment>
<dbReference type="AlphaFoldDB" id="A0A0G1YHZ6"/>
<evidence type="ECO:0000313" key="1">
    <source>
        <dbReference type="EMBL" id="KKW42856.1"/>
    </source>
</evidence>
<evidence type="ECO:0000313" key="2">
    <source>
        <dbReference type="Proteomes" id="UP000033870"/>
    </source>
</evidence>
<dbReference type="Proteomes" id="UP000033870">
    <property type="component" value="Unassembled WGS sequence"/>
</dbReference>
<reference evidence="1 2" key="1">
    <citation type="journal article" date="2015" name="Nature">
        <title>rRNA introns, odd ribosomes, and small enigmatic genomes across a large radiation of phyla.</title>
        <authorList>
            <person name="Brown C.T."/>
            <person name="Hug L.A."/>
            <person name="Thomas B.C."/>
            <person name="Sharon I."/>
            <person name="Castelle C.J."/>
            <person name="Singh A."/>
            <person name="Wilkins M.J."/>
            <person name="Williams K.H."/>
            <person name="Banfield J.F."/>
        </authorList>
    </citation>
    <scope>NUCLEOTIDE SEQUENCE [LARGE SCALE GENOMIC DNA]</scope>
</reference>